<dbReference type="Proteomes" id="UP001260773">
    <property type="component" value="Unassembled WGS sequence"/>
</dbReference>
<dbReference type="PANTHER" id="PTHR12110">
    <property type="entry name" value="HYDROXYPYRUVATE ISOMERASE"/>
    <property type="match status" value="1"/>
</dbReference>
<dbReference type="EMBL" id="RYZS01000002">
    <property type="protein sequence ID" value="RVU92400.1"/>
    <property type="molecule type" value="Genomic_DNA"/>
</dbReference>
<accession>A0A2N8PTD5</accession>
<dbReference type="Gene3D" id="3.20.20.150">
    <property type="entry name" value="Divalent-metal-dependent TIM barrel enzymes"/>
    <property type="match status" value="1"/>
</dbReference>
<feature type="domain" description="Xylose isomerase-like TIM barrel" evidence="1">
    <location>
        <begin position="23"/>
        <end position="274"/>
    </location>
</feature>
<evidence type="ECO:0000313" key="2">
    <source>
        <dbReference type="EMBL" id="MDT2401171.1"/>
    </source>
</evidence>
<dbReference type="PANTHER" id="PTHR12110:SF53">
    <property type="entry name" value="BLR5974 PROTEIN"/>
    <property type="match status" value="1"/>
</dbReference>
<organism evidence="4 5">
    <name type="scientific">Enterococcus avium</name>
    <name type="common">Streptococcus avium</name>
    <dbReference type="NCBI Taxonomy" id="33945"/>
    <lineage>
        <taxon>Bacteria</taxon>
        <taxon>Bacillati</taxon>
        <taxon>Bacillota</taxon>
        <taxon>Bacilli</taxon>
        <taxon>Lactobacillales</taxon>
        <taxon>Enterococcaceae</taxon>
        <taxon>Enterococcus</taxon>
    </lineage>
</organism>
<evidence type="ECO:0000313" key="6">
    <source>
        <dbReference type="Proteomes" id="UP001264335"/>
    </source>
</evidence>
<dbReference type="SUPFAM" id="SSF51658">
    <property type="entry name" value="Xylose isomerase-like"/>
    <property type="match status" value="1"/>
</dbReference>
<dbReference type="Proteomes" id="UP001264335">
    <property type="component" value="Unassembled WGS sequence"/>
</dbReference>
<dbReference type="GO" id="GO:0016853">
    <property type="term" value="F:isomerase activity"/>
    <property type="evidence" value="ECO:0007669"/>
    <property type="project" value="UniProtKB-KW"/>
</dbReference>
<proteinExistence type="predicted"/>
<reference evidence="2 6" key="2">
    <citation type="submission" date="2023-03" db="EMBL/GenBank/DDBJ databases">
        <authorList>
            <person name="Shen W."/>
            <person name="Cai J."/>
        </authorList>
    </citation>
    <scope>NUCLEOTIDE SEQUENCE [LARGE SCALE GENOMIC DNA]</scope>
    <source>
        <strain evidence="2">P33-2</strain>
        <strain evidence="3 6">Y2</strain>
    </source>
</reference>
<dbReference type="Pfam" id="PF01261">
    <property type="entry name" value="AP_endonuc_2"/>
    <property type="match status" value="1"/>
</dbReference>
<dbReference type="InterPro" id="IPR036237">
    <property type="entry name" value="Xyl_isomerase-like_sf"/>
</dbReference>
<comment type="caution">
    <text evidence="4">The sequence shown here is derived from an EMBL/GenBank/DDBJ whole genome shotgun (WGS) entry which is preliminary data.</text>
</comment>
<dbReference type="EMBL" id="JARPWY010000044">
    <property type="protein sequence ID" value="MDT2515452.1"/>
    <property type="molecule type" value="Genomic_DNA"/>
</dbReference>
<evidence type="ECO:0000313" key="5">
    <source>
        <dbReference type="Proteomes" id="UP000288388"/>
    </source>
</evidence>
<dbReference type="AlphaFoldDB" id="A0A2N8PTD5"/>
<protein>
    <submittedName>
        <fullName evidence="4">Sugar phosphate isomerase/epimerase</fullName>
    </submittedName>
</protein>
<dbReference type="InterPro" id="IPR013022">
    <property type="entry name" value="Xyl_isomerase-like_TIM-brl"/>
</dbReference>
<dbReference type="RefSeq" id="WP_048718443.1">
    <property type="nucleotide sequence ID" value="NZ_JADPDV010000039.1"/>
</dbReference>
<evidence type="ECO:0000259" key="1">
    <source>
        <dbReference type="Pfam" id="PF01261"/>
    </source>
</evidence>
<sequence>MSEKTPLCAMNCCHRFYELEDFFKSAKTNGYSQVELWTGPQHFFLDYQQYESPDRLLRLEDQYELKIIGICPEQTNPKPHNMAAKDSAMQERVLAYFKNAIDVAAAVKAKQVVVTSGWAFYNEPLKIAYQRSVKMLQQLSEYAETKKMLLAIEALQKEESLLANTTMDLKYLLSDVNRPSLKVCLDTGAMAAAGETIQDYFDVFSSDIVHSHFVDVKGTTTHLAWGDGQRNMSEDLAVFVQNKYSGFYSIETVNSQYFRNPQKADAQSMAMYRRMVKK</sequence>
<evidence type="ECO:0000313" key="4">
    <source>
        <dbReference type="EMBL" id="RVU92400.1"/>
    </source>
</evidence>
<dbReference type="Proteomes" id="UP000288388">
    <property type="component" value="Unassembled WGS sequence"/>
</dbReference>
<name>A0A2N8PTD5_ENTAV</name>
<dbReference type="InterPro" id="IPR050312">
    <property type="entry name" value="IolE/XylAMocC-like"/>
</dbReference>
<reference evidence="4 5" key="1">
    <citation type="submission" date="2018-12" db="EMBL/GenBank/DDBJ databases">
        <title>A novel vanA-carrying plasmid in a clinical isolate of Enterococcus avium.</title>
        <authorList>
            <person name="Bernasconi O.J."/>
            <person name="Luzzaro F."/>
            <person name="Endimiani A."/>
        </authorList>
    </citation>
    <scope>NUCLEOTIDE SEQUENCE [LARGE SCALE GENOMIC DNA]</scope>
    <source>
        <strain evidence="4 5">LC0559/18</strain>
    </source>
</reference>
<keyword evidence="4" id="KW-0413">Isomerase</keyword>
<gene>
    <name evidence="4" type="ORF">EK398_17895</name>
    <name evidence="2" type="ORF">P7D43_02200</name>
    <name evidence="3" type="ORF">P7D79_14600</name>
</gene>
<evidence type="ECO:0000313" key="3">
    <source>
        <dbReference type="EMBL" id="MDT2515452.1"/>
    </source>
</evidence>
<dbReference type="EMBL" id="JARPWH010000004">
    <property type="protein sequence ID" value="MDT2401171.1"/>
    <property type="molecule type" value="Genomic_DNA"/>
</dbReference>